<dbReference type="Gene3D" id="3.30.565.10">
    <property type="entry name" value="Histidine kinase-like ATPase, C-terminal domain"/>
    <property type="match status" value="1"/>
</dbReference>
<dbReference type="CDD" id="cd00156">
    <property type="entry name" value="REC"/>
    <property type="match status" value="1"/>
</dbReference>
<dbReference type="InterPro" id="IPR003661">
    <property type="entry name" value="HisK_dim/P_dom"/>
</dbReference>
<dbReference type="PRINTS" id="PR00344">
    <property type="entry name" value="BCTRLSENSOR"/>
</dbReference>
<dbReference type="InterPro" id="IPR000014">
    <property type="entry name" value="PAS"/>
</dbReference>
<dbReference type="PANTHER" id="PTHR43047">
    <property type="entry name" value="TWO-COMPONENT HISTIDINE PROTEIN KINASE"/>
    <property type="match status" value="1"/>
</dbReference>
<dbReference type="SUPFAM" id="SSF46894">
    <property type="entry name" value="C-terminal effector domain of the bipartite response regulators"/>
    <property type="match status" value="1"/>
</dbReference>
<evidence type="ECO:0000256" key="3">
    <source>
        <dbReference type="ARBA" id="ARBA00022553"/>
    </source>
</evidence>
<dbReference type="FunFam" id="3.40.50.2300:FF:000018">
    <property type="entry name" value="DNA-binding transcriptional regulator NtrC"/>
    <property type="match status" value="1"/>
</dbReference>
<dbReference type="Gene3D" id="3.30.450.20">
    <property type="entry name" value="PAS domain"/>
    <property type="match status" value="1"/>
</dbReference>
<dbReference type="PROSITE" id="PS50043">
    <property type="entry name" value="HTH_LUXR_2"/>
    <property type="match status" value="1"/>
</dbReference>
<sequence length="807" mass="89055">MPERRPHQADKYRSQSNREASSIRKEHPSTNEALLTSKKELQSLNETVTALNGQLRDALEQQRTTYSDLHNFLDSTNVATLLLDKDLNVRFVTPAAKLLFSVIPDDLDRTLAGLRPFAKDSELLPDARKVLQTRELLEREIEACSDVWFIRRILPYRTHDNEVDGLVITFIDITGQKLAENALAAAAQEAQRANDVKARFLADVSHDLRQPMQTLRLLHGRLSKLADGEAAQTIIERLDLTLAAMSGMLNTLLDIDRIAAGTVHAEIVSFPINDLLVRLTDEFRVHAKAQGLTFRFVPCHLSIRSDPRLLDEILRNLLWNALKYTPRGKVLLGCRRREGMLSIEIWGTGIGIPHAEIDAIFNEYDQFDNAALERGRGRGLGLSIAQSLAGLLDHRIHVRSHPGKGSVFAIEVGKPAAEATIMDAIRQPADKACAPQQARRTGTILVIEDEPDLRDLLELIFTDDGHRVAVAPDGVTAIERVIRDRLQPDLVLADYNLADGINGLQTAVKLRAVLHRQCPVVILTGDISTETLRAITSEHCTQLDKPVQMEKLTQTVQRLLALSPPSSTVAAAHRVELAQDSGEQAPAVIFVVDDDGPVREAIRAILEEDGLAVETFATCEAFLKARYEGREGCLLIDAYLPGMSGLDLLDRLQEAREPLPAIMITGHSDVSMVVRAMKAGAADFIEKPVGRIELLDSIRRALELSRDANKLFVWREAAARHIATLTQRQRQIMEQVLIGQPSKIIAAELGISQRTVENHRAAIMKKTGSRSLPALARLALAAASPDAQAPSSAGEDFPVTPVARKSR</sequence>
<name>A0A9N8S0U1_9BURK</name>
<evidence type="ECO:0000259" key="12">
    <source>
        <dbReference type="PROSITE" id="PS50043"/>
    </source>
</evidence>
<dbReference type="GO" id="GO:0006355">
    <property type="term" value="P:regulation of DNA-templated transcription"/>
    <property type="evidence" value="ECO:0007669"/>
    <property type="project" value="InterPro"/>
</dbReference>
<feature type="modified residue" description="4-aspartylphosphate" evidence="10">
    <location>
        <position position="494"/>
    </location>
</feature>
<dbReference type="InterPro" id="IPR005467">
    <property type="entry name" value="His_kinase_dom"/>
</dbReference>
<dbReference type="Gene3D" id="1.10.10.10">
    <property type="entry name" value="Winged helix-like DNA-binding domain superfamily/Winged helix DNA-binding domain"/>
    <property type="match status" value="1"/>
</dbReference>
<organism evidence="15 16">
    <name type="scientific">Paraburkholderia saeva</name>
    <dbReference type="NCBI Taxonomy" id="2777537"/>
    <lineage>
        <taxon>Bacteria</taxon>
        <taxon>Pseudomonadati</taxon>
        <taxon>Pseudomonadota</taxon>
        <taxon>Betaproteobacteria</taxon>
        <taxon>Burkholderiales</taxon>
        <taxon>Burkholderiaceae</taxon>
        <taxon>Paraburkholderia</taxon>
    </lineage>
</organism>
<dbReference type="SMART" id="SM00388">
    <property type="entry name" value="HisKA"/>
    <property type="match status" value="1"/>
</dbReference>
<dbReference type="InterPro" id="IPR036890">
    <property type="entry name" value="HATPase_C_sf"/>
</dbReference>
<keyword evidence="3 10" id="KW-0597">Phosphoprotein</keyword>
<comment type="caution">
    <text evidence="15">The sequence shown here is derived from an EMBL/GenBank/DDBJ whole genome shotgun (WGS) entry which is preliminary data.</text>
</comment>
<dbReference type="Gene3D" id="3.40.50.2300">
    <property type="match status" value="2"/>
</dbReference>
<dbReference type="SUPFAM" id="SSF52172">
    <property type="entry name" value="CheY-like"/>
    <property type="match status" value="2"/>
</dbReference>
<dbReference type="PROSITE" id="PS50110">
    <property type="entry name" value="RESPONSE_REGULATORY"/>
    <property type="match status" value="2"/>
</dbReference>
<reference evidence="15" key="1">
    <citation type="submission" date="2021-04" db="EMBL/GenBank/DDBJ databases">
        <authorList>
            <person name="Vanwijnsberghe S."/>
        </authorList>
    </citation>
    <scope>NUCLEOTIDE SEQUENCE</scope>
    <source>
        <strain evidence="15">LMG 31841</strain>
    </source>
</reference>
<protein>
    <recommendedName>
        <fullName evidence="2">histidine kinase</fullName>
        <ecNumber evidence="2">2.7.13.3</ecNumber>
    </recommendedName>
</protein>
<dbReference type="GO" id="GO:0003677">
    <property type="term" value="F:DNA binding"/>
    <property type="evidence" value="ECO:0007669"/>
    <property type="project" value="UniProtKB-KW"/>
</dbReference>
<dbReference type="InterPro" id="IPR016032">
    <property type="entry name" value="Sig_transdc_resp-reg_C-effctor"/>
</dbReference>
<dbReference type="SMART" id="SM00387">
    <property type="entry name" value="HATPase_c"/>
    <property type="match status" value="1"/>
</dbReference>
<feature type="domain" description="Response regulatory" evidence="14">
    <location>
        <begin position="443"/>
        <end position="560"/>
    </location>
</feature>
<accession>A0A9N8S0U1</accession>
<keyword evidence="7" id="KW-0805">Transcription regulation</keyword>
<dbReference type="SMART" id="SM00421">
    <property type="entry name" value="HTH_LUXR"/>
    <property type="match status" value="1"/>
</dbReference>
<dbReference type="PROSITE" id="PS00622">
    <property type="entry name" value="HTH_LUXR_1"/>
    <property type="match status" value="1"/>
</dbReference>
<dbReference type="InterPro" id="IPR003594">
    <property type="entry name" value="HATPase_dom"/>
</dbReference>
<dbReference type="Proteomes" id="UP000789704">
    <property type="component" value="Unassembled WGS sequence"/>
</dbReference>
<feature type="domain" description="Histidine kinase" evidence="13">
    <location>
        <begin position="203"/>
        <end position="416"/>
    </location>
</feature>
<dbReference type="GO" id="GO:0005886">
    <property type="term" value="C:plasma membrane"/>
    <property type="evidence" value="ECO:0007669"/>
    <property type="project" value="TreeGrafter"/>
</dbReference>
<dbReference type="GO" id="GO:0000155">
    <property type="term" value="F:phosphorelay sensor kinase activity"/>
    <property type="evidence" value="ECO:0007669"/>
    <property type="project" value="InterPro"/>
</dbReference>
<dbReference type="CDD" id="cd00130">
    <property type="entry name" value="PAS"/>
    <property type="match status" value="1"/>
</dbReference>
<dbReference type="Pfam" id="PF02518">
    <property type="entry name" value="HATPase_c"/>
    <property type="match status" value="1"/>
</dbReference>
<dbReference type="CDD" id="cd00082">
    <property type="entry name" value="HisKA"/>
    <property type="match status" value="1"/>
</dbReference>
<evidence type="ECO:0000256" key="8">
    <source>
        <dbReference type="ARBA" id="ARBA00023125"/>
    </source>
</evidence>
<evidence type="ECO:0000256" key="6">
    <source>
        <dbReference type="ARBA" id="ARBA00023012"/>
    </source>
</evidence>
<dbReference type="Pfam" id="PF00196">
    <property type="entry name" value="GerE"/>
    <property type="match status" value="1"/>
</dbReference>
<evidence type="ECO:0000256" key="9">
    <source>
        <dbReference type="ARBA" id="ARBA00023163"/>
    </source>
</evidence>
<keyword evidence="6" id="KW-0902">Two-component regulatory system</keyword>
<evidence type="ECO:0000256" key="5">
    <source>
        <dbReference type="ARBA" id="ARBA00022777"/>
    </source>
</evidence>
<evidence type="ECO:0000256" key="11">
    <source>
        <dbReference type="SAM" id="MobiDB-lite"/>
    </source>
</evidence>
<keyword evidence="5 15" id="KW-0418">Kinase</keyword>
<dbReference type="SUPFAM" id="SSF47384">
    <property type="entry name" value="Homodimeric domain of signal transducing histidine kinase"/>
    <property type="match status" value="1"/>
</dbReference>
<evidence type="ECO:0000313" key="15">
    <source>
        <dbReference type="EMBL" id="CAG4925122.1"/>
    </source>
</evidence>
<feature type="domain" description="HTH luxR-type" evidence="12">
    <location>
        <begin position="718"/>
        <end position="783"/>
    </location>
</feature>
<dbReference type="InterPro" id="IPR000792">
    <property type="entry name" value="Tscrpt_reg_LuxR_C"/>
</dbReference>
<evidence type="ECO:0000259" key="13">
    <source>
        <dbReference type="PROSITE" id="PS50109"/>
    </source>
</evidence>
<feature type="domain" description="Response regulatory" evidence="14">
    <location>
        <begin position="588"/>
        <end position="702"/>
    </location>
</feature>
<keyword evidence="16" id="KW-1185">Reference proteome</keyword>
<dbReference type="FunFam" id="3.30.565.10:FF:000049">
    <property type="entry name" value="Two-component sensor histidine kinase"/>
    <property type="match status" value="1"/>
</dbReference>
<dbReference type="AlphaFoldDB" id="A0A9N8S0U1"/>
<dbReference type="Gene3D" id="1.10.287.130">
    <property type="match status" value="1"/>
</dbReference>
<dbReference type="InterPro" id="IPR004358">
    <property type="entry name" value="Sig_transdc_His_kin-like_C"/>
</dbReference>
<dbReference type="GO" id="GO:0009927">
    <property type="term" value="F:histidine phosphotransfer kinase activity"/>
    <property type="evidence" value="ECO:0007669"/>
    <property type="project" value="TreeGrafter"/>
</dbReference>
<feature type="region of interest" description="Disordered" evidence="11">
    <location>
        <begin position="784"/>
        <end position="807"/>
    </location>
</feature>
<dbReference type="Pfam" id="PF13596">
    <property type="entry name" value="PAS_10"/>
    <property type="match status" value="1"/>
</dbReference>
<dbReference type="SUPFAM" id="SSF55874">
    <property type="entry name" value="ATPase domain of HSP90 chaperone/DNA topoisomerase II/histidine kinase"/>
    <property type="match status" value="1"/>
</dbReference>
<dbReference type="SMART" id="SM00448">
    <property type="entry name" value="REC"/>
    <property type="match status" value="2"/>
</dbReference>
<dbReference type="Pfam" id="PF00072">
    <property type="entry name" value="Response_reg"/>
    <property type="match status" value="2"/>
</dbReference>
<proteinExistence type="predicted"/>
<dbReference type="InterPro" id="IPR036388">
    <property type="entry name" value="WH-like_DNA-bd_sf"/>
</dbReference>
<dbReference type="InterPro" id="IPR001789">
    <property type="entry name" value="Sig_transdc_resp-reg_receiver"/>
</dbReference>
<comment type="catalytic activity">
    <reaction evidence="1">
        <text>ATP + protein L-histidine = ADP + protein N-phospho-L-histidine.</text>
        <dbReference type="EC" id="2.7.13.3"/>
    </reaction>
</comment>
<dbReference type="Pfam" id="PF00512">
    <property type="entry name" value="HisKA"/>
    <property type="match status" value="1"/>
</dbReference>
<evidence type="ECO:0000256" key="1">
    <source>
        <dbReference type="ARBA" id="ARBA00000085"/>
    </source>
</evidence>
<dbReference type="SUPFAM" id="SSF55785">
    <property type="entry name" value="PYP-like sensor domain (PAS domain)"/>
    <property type="match status" value="1"/>
</dbReference>
<dbReference type="RefSeq" id="WP_228883575.1">
    <property type="nucleotide sequence ID" value="NZ_CAJQZC010000015.1"/>
</dbReference>
<keyword evidence="4 15" id="KW-0808">Transferase</keyword>
<dbReference type="PROSITE" id="PS50109">
    <property type="entry name" value="HIS_KIN"/>
    <property type="match status" value="1"/>
</dbReference>
<evidence type="ECO:0000256" key="10">
    <source>
        <dbReference type="PROSITE-ProRule" id="PRU00169"/>
    </source>
</evidence>
<evidence type="ECO:0000256" key="7">
    <source>
        <dbReference type="ARBA" id="ARBA00023015"/>
    </source>
</evidence>
<feature type="region of interest" description="Disordered" evidence="11">
    <location>
        <begin position="1"/>
        <end position="30"/>
    </location>
</feature>
<dbReference type="EMBL" id="CAJQZC010000015">
    <property type="protein sequence ID" value="CAG4925122.1"/>
    <property type="molecule type" value="Genomic_DNA"/>
</dbReference>
<dbReference type="PRINTS" id="PR00038">
    <property type="entry name" value="HTHLUXR"/>
</dbReference>
<keyword evidence="9" id="KW-0804">Transcription</keyword>
<dbReference type="InterPro" id="IPR036097">
    <property type="entry name" value="HisK_dim/P_sf"/>
</dbReference>
<keyword evidence="8" id="KW-0238">DNA-binding</keyword>
<dbReference type="CDD" id="cd06170">
    <property type="entry name" value="LuxR_C_like"/>
    <property type="match status" value="1"/>
</dbReference>
<feature type="compositionally biased region" description="Low complexity" evidence="11">
    <location>
        <begin position="784"/>
        <end position="793"/>
    </location>
</feature>
<evidence type="ECO:0000256" key="4">
    <source>
        <dbReference type="ARBA" id="ARBA00022679"/>
    </source>
</evidence>
<feature type="compositionally biased region" description="Basic and acidic residues" evidence="11">
    <location>
        <begin position="1"/>
        <end position="13"/>
    </location>
</feature>
<feature type="modified residue" description="4-aspartylphosphate" evidence="10">
    <location>
        <position position="637"/>
    </location>
</feature>
<evidence type="ECO:0000313" key="16">
    <source>
        <dbReference type="Proteomes" id="UP000789704"/>
    </source>
</evidence>
<dbReference type="PANTHER" id="PTHR43047:SF9">
    <property type="entry name" value="HISTIDINE KINASE"/>
    <property type="match status" value="1"/>
</dbReference>
<gene>
    <name evidence="15" type="primary">rcsC_16</name>
    <name evidence="15" type="ORF">LMG31841_05454</name>
</gene>
<dbReference type="InterPro" id="IPR011006">
    <property type="entry name" value="CheY-like_superfamily"/>
</dbReference>
<dbReference type="EC" id="2.7.13.3" evidence="2"/>
<dbReference type="InterPro" id="IPR035965">
    <property type="entry name" value="PAS-like_dom_sf"/>
</dbReference>
<evidence type="ECO:0000259" key="14">
    <source>
        <dbReference type="PROSITE" id="PS50110"/>
    </source>
</evidence>
<evidence type="ECO:0000256" key="2">
    <source>
        <dbReference type="ARBA" id="ARBA00012438"/>
    </source>
</evidence>